<dbReference type="Gene3D" id="3.30.70.1430">
    <property type="entry name" value="Multidrug efflux transporter AcrB pore domain"/>
    <property type="match status" value="1"/>
</dbReference>
<accession>A0A7C1AVX3</accession>
<feature type="transmembrane region" description="Helical" evidence="1">
    <location>
        <begin position="12"/>
        <end position="30"/>
    </location>
</feature>
<evidence type="ECO:0000313" key="2">
    <source>
        <dbReference type="EMBL" id="HDL89551.1"/>
    </source>
</evidence>
<dbReference type="GO" id="GO:0042910">
    <property type="term" value="F:xenobiotic transmembrane transporter activity"/>
    <property type="evidence" value="ECO:0007669"/>
    <property type="project" value="TreeGrafter"/>
</dbReference>
<feature type="non-terminal residue" evidence="2">
    <location>
        <position position="226"/>
    </location>
</feature>
<dbReference type="AlphaFoldDB" id="A0A7C1AVX3"/>
<evidence type="ECO:0000256" key="1">
    <source>
        <dbReference type="SAM" id="Phobius"/>
    </source>
</evidence>
<reference evidence="2" key="1">
    <citation type="journal article" date="2020" name="mSystems">
        <title>Genome- and Community-Level Interaction Insights into Carbon Utilization and Element Cycling Functions of Hydrothermarchaeota in Hydrothermal Sediment.</title>
        <authorList>
            <person name="Zhou Z."/>
            <person name="Liu Y."/>
            <person name="Xu W."/>
            <person name="Pan J."/>
            <person name="Luo Z.H."/>
            <person name="Li M."/>
        </authorList>
    </citation>
    <scope>NUCLEOTIDE SEQUENCE [LARGE SCALE GENOMIC DNA]</scope>
    <source>
        <strain evidence="2">HyVt-19</strain>
    </source>
</reference>
<dbReference type="EMBL" id="DQZW01000070">
    <property type="protein sequence ID" value="HDL89551.1"/>
    <property type="molecule type" value="Genomic_DNA"/>
</dbReference>
<dbReference type="Gene3D" id="3.30.70.1320">
    <property type="entry name" value="Multidrug efflux transporter AcrB pore domain like"/>
    <property type="match status" value="1"/>
</dbReference>
<dbReference type="SUPFAM" id="SSF82714">
    <property type="entry name" value="Multidrug efflux transporter AcrB TolC docking domain, DN and DC subdomains"/>
    <property type="match status" value="1"/>
</dbReference>
<dbReference type="Pfam" id="PF00873">
    <property type="entry name" value="ACR_tran"/>
    <property type="match status" value="1"/>
</dbReference>
<organism evidence="2">
    <name type="scientific">Thermodesulforhabdus norvegica</name>
    <dbReference type="NCBI Taxonomy" id="39841"/>
    <lineage>
        <taxon>Bacteria</taxon>
        <taxon>Pseudomonadati</taxon>
        <taxon>Thermodesulfobacteriota</taxon>
        <taxon>Syntrophobacteria</taxon>
        <taxon>Syntrophobacterales</taxon>
        <taxon>Thermodesulforhabdaceae</taxon>
        <taxon>Thermodesulforhabdus</taxon>
    </lineage>
</organism>
<protein>
    <submittedName>
        <fullName evidence="2">Efflux RND transporter permease subunit</fullName>
    </submittedName>
</protein>
<keyword evidence="1" id="KW-1133">Transmembrane helix</keyword>
<dbReference type="InterPro" id="IPR027463">
    <property type="entry name" value="AcrB_DN_DC_subdom"/>
</dbReference>
<dbReference type="PANTHER" id="PTHR32063">
    <property type="match status" value="1"/>
</dbReference>
<dbReference type="PANTHER" id="PTHR32063:SF0">
    <property type="entry name" value="SWARMING MOTILITY PROTEIN SWRC"/>
    <property type="match status" value="1"/>
</dbReference>
<dbReference type="Gene3D" id="1.20.1640.10">
    <property type="entry name" value="Multidrug efflux transporter AcrB transmembrane domain"/>
    <property type="match status" value="1"/>
</dbReference>
<sequence length="226" mass="25123">MIERMFKKPHFPLSLVFVFCVIGFLSFNSMHRKLFPDANRPQIAVVTIEPGASATDIANHISRKIEEELYGIDLVRKVSSTSKEEVSIVKVEFEYEKGLDAASLDVTNAVNKVITELPKNILPPQIYKISDATQPVMILSVRPASSSTLTMAQVRQIADNELKDDLLNIPGVADVDVFGGYQREVRIEIDPAKLNRHGLSVADVVKAVSEKNRNIPAGFIIDKHNQ</sequence>
<dbReference type="Proteomes" id="UP000886355">
    <property type="component" value="Unassembled WGS sequence"/>
</dbReference>
<dbReference type="Gene3D" id="3.30.2090.10">
    <property type="entry name" value="Multidrug efflux transporter AcrB TolC docking domain, DN and DC subdomains"/>
    <property type="match status" value="1"/>
</dbReference>
<comment type="caution">
    <text evidence="2">The sequence shown here is derived from an EMBL/GenBank/DDBJ whole genome shotgun (WGS) entry which is preliminary data.</text>
</comment>
<proteinExistence type="predicted"/>
<dbReference type="SUPFAM" id="SSF82693">
    <property type="entry name" value="Multidrug efflux transporter AcrB pore domain, PN1, PN2, PC1 and PC2 subdomains"/>
    <property type="match status" value="2"/>
</dbReference>
<keyword evidence="1" id="KW-0812">Transmembrane</keyword>
<dbReference type="InterPro" id="IPR001036">
    <property type="entry name" value="Acrflvin-R"/>
</dbReference>
<dbReference type="GO" id="GO:0005886">
    <property type="term" value="C:plasma membrane"/>
    <property type="evidence" value="ECO:0007669"/>
    <property type="project" value="TreeGrafter"/>
</dbReference>
<keyword evidence="1" id="KW-0472">Membrane</keyword>
<gene>
    <name evidence="2" type="ORF">ENG14_01440</name>
</gene>
<name>A0A7C1AVX3_9BACT</name>